<organism evidence="1 2">
    <name type="scientific">Scleroderma citrinum Foug A</name>
    <dbReference type="NCBI Taxonomy" id="1036808"/>
    <lineage>
        <taxon>Eukaryota</taxon>
        <taxon>Fungi</taxon>
        <taxon>Dikarya</taxon>
        <taxon>Basidiomycota</taxon>
        <taxon>Agaricomycotina</taxon>
        <taxon>Agaricomycetes</taxon>
        <taxon>Agaricomycetidae</taxon>
        <taxon>Boletales</taxon>
        <taxon>Sclerodermatineae</taxon>
        <taxon>Sclerodermataceae</taxon>
        <taxon>Scleroderma</taxon>
    </lineage>
</organism>
<dbReference type="PANTHER" id="PTHR33266">
    <property type="entry name" value="CHROMOSOME 15, WHOLE GENOME SHOTGUN SEQUENCE"/>
    <property type="match status" value="1"/>
</dbReference>
<dbReference type="HOGENOM" id="CLU_009568_2_0_1"/>
<name>A0A0C3DA02_9AGAM</name>
<keyword evidence="2" id="KW-1185">Reference proteome</keyword>
<evidence type="ECO:0000313" key="1">
    <source>
        <dbReference type="EMBL" id="KIM53214.1"/>
    </source>
</evidence>
<dbReference type="AlphaFoldDB" id="A0A0C3DA02"/>
<proteinExistence type="predicted"/>
<dbReference type="Proteomes" id="UP000053989">
    <property type="component" value="Unassembled WGS sequence"/>
</dbReference>
<reference evidence="2" key="2">
    <citation type="submission" date="2015-01" db="EMBL/GenBank/DDBJ databases">
        <title>Evolutionary Origins and Diversification of the Mycorrhizal Mutualists.</title>
        <authorList>
            <consortium name="DOE Joint Genome Institute"/>
            <consortium name="Mycorrhizal Genomics Consortium"/>
            <person name="Kohler A."/>
            <person name="Kuo A."/>
            <person name="Nagy L.G."/>
            <person name="Floudas D."/>
            <person name="Copeland A."/>
            <person name="Barry K.W."/>
            <person name="Cichocki N."/>
            <person name="Veneault-Fourrey C."/>
            <person name="LaButti K."/>
            <person name="Lindquist E.A."/>
            <person name="Lipzen A."/>
            <person name="Lundell T."/>
            <person name="Morin E."/>
            <person name="Murat C."/>
            <person name="Riley R."/>
            <person name="Ohm R."/>
            <person name="Sun H."/>
            <person name="Tunlid A."/>
            <person name="Henrissat B."/>
            <person name="Grigoriev I.V."/>
            <person name="Hibbett D.S."/>
            <person name="Martin F."/>
        </authorList>
    </citation>
    <scope>NUCLEOTIDE SEQUENCE [LARGE SCALE GENOMIC DNA]</scope>
    <source>
        <strain evidence="2">Foug A</strain>
    </source>
</reference>
<dbReference type="OrthoDB" id="2691401at2759"/>
<dbReference type="PANTHER" id="PTHR33266:SF1">
    <property type="entry name" value="F-BOX DOMAIN-CONTAINING PROTEIN"/>
    <property type="match status" value="1"/>
</dbReference>
<reference evidence="1 2" key="1">
    <citation type="submission" date="2014-04" db="EMBL/GenBank/DDBJ databases">
        <authorList>
            <consortium name="DOE Joint Genome Institute"/>
            <person name="Kuo A."/>
            <person name="Kohler A."/>
            <person name="Nagy L.G."/>
            <person name="Floudas D."/>
            <person name="Copeland A."/>
            <person name="Barry K.W."/>
            <person name="Cichocki N."/>
            <person name="Veneault-Fourrey C."/>
            <person name="LaButti K."/>
            <person name="Lindquist E.A."/>
            <person name="Lipzen A."/>
            <person name="Lundell T."/>
            <person name="Morin E."/>
            <person name="Murat C."/>
            <person name="Sun H."/>
            <person name="Tunlid A."/>
            <person name="Henrissat B."/>
            <person name="Grigoriev I.V."/>
            <person name="Hibbett D.S."/>
            <person name="Martin F."/>
            <person name="Nordberg H.P."/>
            <person name="Cantor M.N."/>
            <person name="Hua S.X."/>
        </authorList>
    </citation>
    <scope>NUCLEOTIDE SEQUENCE [LARGE SCALE GENOMIC DNA]</scope>
    <source>
        <strain evidence="1 2">Foug A</strain>
    </source>
</reference>
<dbReference type="EMBL" id="KN822187">
    <property type="protein sequence ID" value="KIM53214.1"/>
    <property type="molecule type" value="Genomic_DNA"/>
</dbReference>
<gene>
    <name evidence="1" type="ORF">SCLCIDRAFT_1158490</name>
</gene>
<dbReference type="STRING" id="1036808.A0A0C3DA02"/>
<accession>A0A0C3DA02</accession>
<feature type="non-terminal residue" evidence="1">
    <location>
        <position position="1"/>
    </location>
</feature>
<dbReference type="InParanoid" id="A0A0C3DA02"/>
<protein>
    <submittedName>
        <fullName evidence="1">Uncharacterized protein</fullName>
    </submittedName>
</protein>
<sequence>ATEDAWEGDYVGDGANILWAHIVQCNKMNPSDSNRQFYAKYLSIIQSSGMGKSRVVDEMSKANLVIPVNLREPKSTGYPPGDSAARDYLAKSGTQQVAFFRSCAFLHGIFVQTATVLAGIEEPTPRKFWDYMREGMQYNGHGSQRKQFYAAVITLAEDSYSEYSRYFGSDVCPSTDDVDQRMFGADFPLAKAFKELCNALGTEKRLKKGRKTKKTQASHPLVVLAFNEVYTLAKPEGNRSWSRFGEIRRLIASPLFTIFLSTSGTLFGISPPRERDVSARMFLKGEVMSPLCELGFDIFAKYLNFEETVKLSDITSEKHLTTYGRPLFPLEYQKGQQDMIFCFAAQKLLGGVPYSIQDLTETQKLGCLAQRIPIEFLSAVYASQVSDLERELVDSHMRVVLKVDRSFETMVTTSPSEPVLSEAAYFIMSTQPQFDPARTLQGILTGFAVNKGELGELIVALLFTMARDKAVGPADNFGRPHNNRRWCTVTTLLTSLFCTPSTATDDHINLSLANTFKDSKVYFTHFVKVHQRALVNVQYLMRLMGRGAAVLCANGQLAVDGIIPFLFKGDELCSDKIGVIMFQVKNDVKYSGLPQLDLFHAMDPCSLGILESPAKIPVIRIVFALAANTPSLPLVNHPKTKTGRPSRAPVESTNATEKIYTTYDFWVSGLSPKILVPVGKGPSAWDNILQASCTWEKIYSDCSKPRMKHRKSMNPGAGVSDEFWDRWCNPVSS</sequence>
<evidence type="ECO:0000313" key="2">
    <source>
        <dbReference type="Proteomes" id="UP000053989"/>
    </source>
</evidence>